<evidence type="ECO:0000313" key="6">
    <source>
        <dbReference type="EMBL" id="KAJ7614033.1"/>
    </source>
</evidence>
<keyword evidence="6" id="KW-0378">Hydrolase</keyword>
<evidence type="ECO:0000256" key="1">
    <source>
        <dbReference type="ARBA" id="ARBA00022741"/>
    </source>
</evidence>
<gene>
    <name evidence="6" type="ORF">FB45DRAFT_802562</name>
</gene>
<evidence type="ECO:0000256" key="3">
    <source>
        <dbReference type="ARBA" id="ARBA00024363"/>
    </source>
</evidence>
<dbReference type="SMART" id="SM00382">
    <property type="entry name" value="AAA"/>
    <property type="match status" value="1"/>
</dbReference>
<dbReference type="InterPro" id="IPR027417">
    <property type="entry name" value="P-loop_NTPase"/>
</dbReference>
<comment type="similarity">
    <text evidence="3">Belongs to the ABC transporter superfamily. ABCB family. Heavy Metal importer (TC 3.A.1.210) subfamily.</text>
</comment>
<keyword evidence="1" id="KW-0547">Nucleotide-binding</keyword>
<dbReference type="EMBL" id="JARKIF010000027">
    <property type="protein sequence ID" value="KAJ7614033.1"/>
    <property type="molecule type" value="Genomic_DNA"/>
</dbReference>
<dbReference type="SUPFAM" id="SSF52540">
    <property type="entry name" value="P-loop containing nucleoside triphosphate hydrolases"/>
    <property type="match status" value="1"/>
</dbReference>
<proteinExistence type="inferred from homology"/>
<dbReference type="GO" id="GO:0034040">
    <property type="term" value="F:ATPase-coupled lipid transmembrane transporter activity"/>
    <property type="evidence" value="ECO:0007669"/>
    <property type="project" value="TreeGrafter"/>
</dbReference>
<dbReference type="InterPro" id="IPR039421">
    <property type="entry name" value="Type_1_exporter"/>
</dbReference>
<dbReference type="PANTHER" id="PTHR24221:SF654">
    <property type="entry name" value="ATP-BINDING CASSETTE SUB-FAMILY B MEMBER 6"/>
    <property type="match status" value="1"/>
</dbReference>
<evidence type="ECO:0000313" key="7">
    <source>
        <dbReference type="Proteomes" id="UP001221142"/>
    </source>
</evidence>
<dbReference type="Pfam" id="PF00005">
    <property type="entry name" value="ABC_tran"/>
    <property type="match status" value="1"/>
</dbReference>
<keyword evidence="4" id="KW-0472">Membrane</keyword>
<dbReference type="Proteomes" id="UP001221142">
    <property type="component" value="Unassembled WGS sequence"/>
</dbReference>
<accession>A0AAD7B9K0</accession>
<feature type="transmembrane region" description="Helical" evidence="4">
    <location>
        <begin position="99"/>
        <end position="121"/>
    </location>
</feature>
<name>A0AAD7B9K0_9AGAR</name>
<evidence type="ECO:0000259" key="5">
    <source>
        <dbReference type="PROSITE" id="PS50893"/>
    </source>
</evidence>
<dbReference type="GO" id="GO:0005524">
    <property type="term" value="F:ATP binding"/>
    <property type="evidence" value="ECO:0007669"/>
    <property type="project" value="UniProtKB-KW"/>
</dbReference>
<keyword evidence="4" id="KW-0812">Transmembrane</keyword>
<sequence length="658" mass="72558">MSSAGPPIQSKRLGVYRIVTEKYSVNNQWSKKASQGLRTLLRLTNDIYDTAGPGSFFLMLVLTVWVDVFDRTVGLHLVGRVLAVIEEGLKAGRVDGTTLAWAVALRTVGLGLTTGLGYWGARLRMKMDSRFEAKMQEFVLKTKLATDLTGVSSNLSTSQAADQISYSAFIQILRALTVSLGTALQLGYVFRLVRSTGHGPILAFVCLAHPVLEFLMQPTLWTISHIVEAMDPHYLRMNSLRGLGEAKYRQDILMGDVVGYVLREFRRSVRLLGDTDVGQSYVQYERMGYSSHLALKIAKELPMLYYAAIAILNPGAFNLSTLATLHQSESLLSRMFVEIVFYVQHGAPRLASVQTVYDLEKSVHEMQDGDLAYTPHEKGMSFELKNVSFSYPGTTAKALKDVSLSIKPGQLVVIVGSNGSGKSTIIKLLTRLYDATCGSILIDGQDIKDYKVADLRKAMASLTQDHHLYPLSLGENIGLGNPARVGDLEMIRDAARLGGAEGVIGKMTDGLGTVLEWPRGLQWNNVGKGNKAVDPELKAAVGNMKKQVAVSGGERQRLVASRTFMRFTSGAVKLVCVDEPSSNLDPQAEWQLFDNLRRVREAKTMIFVTHRFGHLTKRADVILCMKEGTIVESGTHEELVEMGGEYCRMFDIQAKAFD</sequence>
<dbReference type="InterPro" id="IPR003439">
    <property type="entry name" value="ABC_transporter-like_ATP-bd"/>
</dbReference>
<dbReference type="GO" id="GO:0016887">
    <property type="term" value="F:ATP hydrolysis activity"/>
    <property type="evidence" value="ECO:0007669"/>
    <property type="project" value="InterPro"/>
</dbReference>
<keyword evidence="4" id="KW-1133">Transmembrane helix</keyword>
<feature type="transmembrane region" description="Helical" evidence="4">
    <location>
        <begin position="47"/>
        <end position="66"/>
    </location>
</feature>
<keyword evidence="7" id="KW-1185">Reference proteome</keyword>
<reference evidence="6" key="1">
    <citation type="submission" date="2023-03" db="EMBL/GenBank/DDBJ databases">
        <title>Massive genome expansion in bonnet fungi (Mycena s.s.) driven by repeated elements and novel gene families across ecological guilds.</title>
        <authorList>
            <consortium name="Lawrence Berkeley National Laboratory"/>
            <person name="Harder C.B."/>
            <person name="Miyauchi S."/>
            <person name="Viragh M."/>
            <person name="Kuo A."/>
            <person name="Thoen E."/>
            <person name="Andreopoulos B."/>
            <person name="Lu D."/>
            <person name="Skrede I."/>
            <person name="Drula E."/>
            <person name="Henrissat B."/>
            <person name="Morin E."/>
            <person name="Kohler A."/>
            <person name="Barry K."/>
            <person name="LaButti K."/>
            <person name="Morin E."/>
            <person name="Salamov A."/>
            <person name="Lipzen A."/>
            <person name="Mereny Z."/>
            <person name="Hegedus B."/>
            <person name="Baldrian P."/>
            <person name="Stursova M."/>
            <person name="Weitz H."/>
            <person name="Taylor A."/>
            <person name="Grigoriev I.V."/>
            <person name="Nagy L.G."/>
            <person name="Martin F."/>
            <person name="Kauserud H."/>
        </authorList>
    </citation>
    <scope>NUCLEOTIDE SEQUENCE</scope>
    <source>
        <strain evidence="6">9284</strain>
    </source>
</reference>
<feature type="transmembrane region" description="Helical" evidence="4">
    <location>
        <begin position="303"/>
        <end position="325"/>
    </location>
</feature>
<protein>
    <submittedName>
        <fullName evidence="6">P-loop containing nucleoside triphosphate hydrolase protein</fullName>
    </submittedName>
</protein>
<feature type="domain" description="ABC transporter" evidence="5">
    <location>
        <begin position="382"/>
        <end position="652"/>
    </location>
</feature>
<evidence type="ECO:0000256" key="4">
    <source>
        <dbReference type="SAM" id="Phobius"/>
    </source>
</evidence>
<dbReference type="InterPro" id="IPR003593">
    <property type="entry name" value="AAA+_ATPase"/>
</dbReference>
<dbReference type="PANTHER" id="PTHR24221">
    <property type="entry name" value="ATP-BINDING CASSETTE SUB-FAMILY B"/>
    <property type="match status" value="1"/>
</dbReference>
<dbReference type="PROSITE" id="PS50893">
    <property type="entry name" value="ABC_TRANSPORTER_2"/>
    <property type="match status" value="1"/>
</dbReference>
<evidence type="ECO:0000256" key="2">
    <source>
        <dbReference type="ARBA" id="ARBA00022840"/>
    </source>
</evidence>
<organism evidence="6 7">
    <name type="scientific">Roridomyces roridus</name>
    <dbReference type="NCBI Taxonomy" id="1738132"/>
    <lineage>
        <taxon>Eukaryota</taxon>
        <taxon>Fungi</taxon>
        <taxon>Dikarya</taxon>
        <taxon>Basidiomycota</taxon>
        <taxon>Agaricomycotina</taxon>
        <taxon>Agaricomycetes</taxon>
        <taxon>Agaricomycetidae</taxon>
        <taxon>Agaricales</taxon>
        <taxon>Marasmiineae</taxon>
        <taxon>Mycenaceae</taxon>
        <taxon>Roridomyces</taxon>
    </lineage>
</organism>
<dbReference type="Gene3D" id="3.40.50.300">
    <property type="entry name" value="P-loop containing nucleotide triphosphate hydrolases"/>
    <property type="match status" value="1"/>
</dbReference>
<keyword evidence="2" id="KW-0067">ATP-binding</keyword>
<dbReference type="AlphaFoldDB" id="A0AAD7B9K0"/>
<comment type="caution">
    <text evidence="6">The sequence shown here is derived from an EMBL/GenBank/DDBJ whole genome shotgun (WGS) entry which is preliminary data.</text>
</comment>